<dbReference type="Pfam" id="PF23559">
    <property type="entry name" value="WHD_DRP"/>
    <property type="match status" value="1"/>
</dbReference>
<evidence type="ECO:0000256" key="4">
    <source>
        <dbReference type="ARBA" id="ARBA00022741"/>
    </source>
</evidence>
<dbReference type="InterPro" id="IPR027417">
    <property type="entry name" value="P-loop_NTPase"/>
</dbReference>
<comment type="similarity">
    <text evidence="1">Belongs to the disease resistance NB-LRR family.</text>
</comment>
<accession>A0A4S4EHL8</accession>
<dbReference type="Pfam" id="PF00931">
    <property type="entry name" value="NB-ARC"/>
    <property type="match status" value="1"/>
</dbReference>
<keyword evidence="3" id="KW-0677">Repeat</keyword>
<dbReference type="InterPro" id="IPR002182">
    <property type="entry name" value="NB-ARC"/>
</dbReference>
<dbReference type="Gene3D" id="3.80.10.10">
    <property type="entry name" value="Ribonuclease Inhibitor"/>
    <property type="match status" value="1"/>
</dbReference>
<dbReference type="Gene3D" id="3.40.50.300">
    <property type="entry name" value="P-loop containing nucleotide triphosphate hydrolases"/>
    <property type="match status" value="1"/>
</dbReference>
<gene>
    <name evidence="9" type="ORF">TEA_021520</name>
</gene>
<comment type="caution">
    <text evidence="9">The sequence shown here is derived from an EMBL/GenBank/DDBJ whole genome shotgun (WGS) entry which is preliminary data.</text>
</comment>
<keyword evidence="5" id="KW-0611">Plant defense</keyword>
<dbReference type="SUPFAM" id="SSF52540">
    <property type="entry name" value="P-loop containing nucleoside triphosphate hydrolases"/>
    <property type="match status" value="1"/>
</dbReference>
<evidence type="ECO:0000256" key="3">
    <source>
        <dbReference type="ARBA" id="ARBA00022737"/>
    </source>
</evidence>
<dbReference type="InterPro" id="IPR044974">
    <property type="entry name" value="Disease_R_plants"/>
</dbReference>
<dbReference type="FunFam" id="1.10.10.10:FF:000322">
    <property type="entry name" value="Probable disease resistance protein At1g63360"/>
    <property type="match status" value="1"/>
</dbReference>
<evidence type="ECO:0000256" key="6">
    <source>
        <dbReference type="ARBA" id="ARBA00022840"/>
    </source>
</evidence>
<dbReference type="GO" id="GO:0098542">
    <property type="term" value="P:defense response to other organism"/>
    <property type="evidence" value="ECO:0007669"/>
    <property type="project" value="TreeGrafter"/>
</dbReference>
<dbReference type="InterPro" id="IPR036388">
    <property type="entry name" value="WH-like_DNA-bd_sf"/>
</dbReference>
<dbReference type="InterPro" id="IPR032675">
    <property type="entry name" value="LRR_dom_sf"/>
</dbReference>
<evidence type="ECO:0000256" key="5">
    <source>
        <dbReference type="ARBA" id="ARBA00022821"/>
    </source>
</evidence>
<evidence type="ECO:0000256" key="1">
    <source>
        <dbReference type="ARBA" id="ARBA00008894"/>
    </source>
</evidence>
<feature type="domain" description="NB-ARC" evidence="7">
    <location>
        <begin position="2"/>
        <end position="114"/>
    </location>
</feature>
<dbReference type="EMBL" id="SDRB02004367">
    <property type="protein sequence ID" value="THG15980.1"/>
    <property type="molecule type" value="Genomic_DNA"/>
</dbReference>
<dbReference type="PANTHER" id="PTHR23155">
    <property type="entry name" value="DISEASE RESISTANCE PROTEIN RP"/>
    <property type="match status" value="1"/>
</dbReference>
<protein>
    <submittedName>
        <fullName evidence="9">Uncharacterized protein</fullName>
    </submittedName>
</protein>
<evidence type="ECO:0000259" key="7">
    <source>
        <dbReference type="Pfam" id="PF00931"/>
    </source>
</evidence>
<proteinExistence type="inferred from homology"/>
<evidence type="ECO:0000259" key="8">
    <source>
        <dbReference type="Pfam" id="PF23559"/>
    </source>
</evidence>
<dbReference type="InterPro" id="IPR058922">
    <property type="entry name" value="WHD_DRP"/>
</dbReference>
<dbReference type="PANTHER" id="PTHR23155:SF1205">
    <property type="entry name" value="DISEASE RESISTANCE PROTEIN RPM1"/>
    <property type="match status" value="1"/>
</dbReference>
<keyword evidence="10" id="KW-1185">Reference proteome</keyword>
<feature type="domain" description="Disease resistance protein winged helix" evidence="8">
    <location>
        <begin position="173"/>
        <end position="243"/>
    </location>
</feature>
<dbReference type="GO" id="GO:0005524">
    <property type="term" value="F:ATP binding"/>
    <property type="evidence" value="ECO:0007669"/>
    <property type="project" value="UniProtKB-KW"/>
</dbReference>
<keyword evidence="4" id="KW-0547">Nucleotide-binding</keyword>
<dbReference type="AlphaFoldDB" id="A0A4S4EHL8"/>
<keyword evidence="2" id="KW-0433">Leucine-rich repeat</keyword>
<keyword evidence="6" id="KW-0067">ATP-binding</keyword>
<evidence type="ECO:0000313" key="9">
    <source>
        <dbReference type="EMBL" id="THG15980.1"/>
    </source>
</evidence>
<dbReference type="Proteomes" id="UP000306102">
    <property type="component" value="Unassembled WGS sequence"/>
</dbReference>
<dbReference type="Gene3D" id="1.10.10.10">
    <property type="entry name" value="Winged helix-like DNA-binding domain superfamily/Winged helix DNA-binding domain"/>
    <property type="match status" value="1"/>
</dbReference>
<reference evidence="9 10" key="1">
    <citation type="journal article" date="2018" name="Proc. Natl. Acad. Sci. U.S.A.">
        <title>Draft genome sequence of Camellia sinensis var. sinensis provides insights into the evolution of the tea genome and tea quality.</title>
        <authorList>
            <person name="Wei C."/>
            <person name="Yang H."/>
            <person name="Wang S."/>
            <person name="Zhao J."/>
            <person name="Liu C."/>
            <person name="Gao L."/>
            <person name="Xia E."/>
            <person name="Lu Y."/>
            <person name="Tai Y."/>
            <person name="She G."/>
            <person name="Sun J."/>
            <person name="Cao H."/>
            <person name="Tong W."/>
            <person name="Gao Q."/>
            <person name="Li Y."/>
            <person name="Deng W."/>
            <person name="Jiang X."/>
            <person name="Wang W."/>
            <person name="Chen Q."/>
            <person name="Zhang S."/>
            <person name="Li H."/>
            <person name="Wu J."/>
            <person name="Wang P."/>
            <person name="Li P."/>
            <person name="Shi C."/>
            <person name="Zheng F."/>
            <person name="Jian J."/>
            <person name="Huang B."/>
            <person name="Shan D."/>
            <person name="Shi M."/>
            <person name="Fang C."/>
            <person name="Yue Y."/>
            <person name="Li F."/>
            <person name="Li D."/>
            <person name="Wei S."/>
            <person name="Han B."/>
            <person name="Jiang C."/>
            <person name="Yin Y."/>
            <person name="Xia T."/>
            <person name="Zhang Z."/>
            <person name="Bennetzen J.L."/>
            <person name="Zhao S."/>
            <person name="Wan X."/>
        </authorList>
    </citation>
    <scope>NUCLEOTIDE SEQUENCE [LARGE SCALE GENOMIC DNA]</scope>
    <source>
        <strain evidence="10">cv. Shuchazao</strain>
        <tissue evidence="9">Leaf</tissue>
    </source>
</reference>
<dbReference type="SUPFAM" id="SSF52058">
    <property type="entry name" value="L domain-like"/>
    <property type="match status" value="1"/>
</dbReference>
<dbReference type="GO" id="GO:0043531">
    <property type="term" value="F:ADP binding"/>
    <property type="evidence" value="ECO:0007669"/>
    <property type="project" value="InterPro"/>
</dbReference>
<evidence type="ECO:0000256" key="2">
    <source>
        <dbReference type="ARBA" id="ARBA00022614"/>
    </source>
</evidence>
<evidence type="ECO:0000313" key="10">
    <source>
        <dbReference type="Proteomes" id="UP000306102"/>
    </source>
</evidence>
<sequence>MVSQSFTAAKLLCAVLKDFLEETKEPIPEGIDTMGEIQLINMLRDHLQQKRYVIVFDDVWSINASVVVKFALPDCCCGSRIVFTTQIGDVATSTETTSHVYQLQPLPEEEAWMPFSIGCLLPRKNKHLLEQKKVRDNLSVEVKRNSSLERILMLSYIDLPYHLKYCFSYLNAFPEDCLIRKTKLTQLWVVKRFVEEIPVHTTEEATEKYLNELVSRSTVQVVEKDYSNRDRTCRVHDIIRDIIQSKSRDESLLMILNDMRMSLDEKIQRIMLGVLELERAPLNKFPPELVEMIHLSYQYIRNEASNKDRETDKSTKLGNVDISGVGDMVRDYEALTLQNKRHIRVGRVDTSTLPKWIASLKYLTKLVLQESYLNDDPLKLLQGLPNLGLLKLRYAYEGEELRCNVGGYPRLKKLELEERTKAIEEHKSEGRSKACVQGTIYQIM</sequence>
<organism evidence="9 10">
    <name type="scientific">Camellia sinensis var. sinensis</name>
    <name type="common">China tea</name>
    <dbReference type="NCBI Taxonomy" id="542762"/>
    <lineage>
        <taxon>Eukaryota</taxon>
        <taxon>Viridiplantae</taxon>
        <taxon>Streptophyta</taxon>
        <taxon>Embryophyta</taxon>
        <taxon>Tracheophyta</taxon>
        <taxon>Spermatophyta</taxon>
        <taxon>Magnoliopsida</taxon>
        <taxon>eudicotyledons</taxon>
        <taxon>Gunneridae</taxon>
        <taxon>Pentapetalae</taxon>
        <taxon>asterids</taxon>
        <taxon>Ericales</taxon>
        <taxon>Theaceae</taxon>
        <taxon>Camellia</taxon>
    </lineage>
</organism>
<name>A0A4S4EHL8_CAMSN</name>